<accession>A0A1Q3ETK8</accession>
<protein>
    <submittedName>
        <fullName evidence="1">Uncharacterized protein</fullName>
    </submittedName>
</protein>
<gene>
    <name evidence="1" type="ORF">LENED_012696</name>
</gene>
<comment type="caution">
    <text evidence="1">The sequence shown here is derived from an EMBL/GenBank/DDBJ whole genome shotgun (WGS) entry which is preliminary data.</text>
</comment>
<organism evidence="1 2">
    <name type="scientific">Lentinula edodes</name>
    <name type="common">Shiitake mushroom</name>
    <name type="synonym">Lentinus edodes</name>
    <dbReference type="NCBI Taxonomy" id="5353"/>
    <lineage>
        <taxon>Eukaryota</taxon>
        <taxon>Fungi</taxon>
        <taxon>Dikarya</taxon>
        <taxon>Basidiomycota</taxon>
        <taxon>Agaricomycotina</taxon>
        <taxon>Agaricomycetes</taxon>
        <taxon>Agaricomycetidae</taxon>
        <taxon>Agaricales</taxon>
        <taxon>Marasmiineae</taxon>
        <taxon>Omphalotaceae</taxon>
        <taxon>Lentinula</taxon>
    </lineage>
</organism>
<proteinExistence type="predicted"/>
<reference evidence="1 2" key="2">
    <citation type="submission" date="2017-02" db="EMBL/GenBank/DDBJ databases">
        <title>A genome survey and senescence transcriptome analysis in Lentinula edodes.</title>
        <authorList>
            <person name="Sakamoto Y."/>
            <person name="Nakade K."/>
            <person name="Sato S."/>
            <person name="Yoshida Y."/>
            <person name="Miyazaki K."/>
            <person name="Natsume S."/>
            <person name="Konno N."/>
        </authorList>
    </citation>
    <scope>NUCLEOTIDE SEQUENCE [LARGE SCALE GENOMIC DNA]</scope>
    <source>
        <strain evidence="1 2">NBRC 111202</strain>
    </source>
</reference>
<evidence type="ECO:0000313" key="1">
    <source>
        <dbReference type="EMBL" id="GAW10434.1"/>
    </source>
</evidence>
<dbReference type="AlphaFoldDB" id="A0A1Q3ETK8"/>
<dbReference type="Proteomes" id="UP000188533">
    <property type="component" value="Unassembled WGS sequence"/>
</dbReference>
<keyword evidence="2" id="KW-1185">Reference proteome</keyword>
<dbReference type="EMBL" id="BDGU01001716">
    <property type="protein sequence ID" value="GAW10434.1"/>
    <property type="molecule type" value="Genomic_DNA"/>
</dbReference>
<name>A0A1Q3ETK8_LENED</name>
<evidence type="ECO:0000313" key="2">
    <source>
        <dbReference type="Proteomes" id="UP000188533"/>
    </source>
</evidence>
<reference evidence="1 2" key="1">
    <citation type="submission" date="2016-08" db="EMBL/GenBank/DDBJ databases">
        <authorList>
            <consortium name="Lentinula edodes genome sequencing consortium"/>
            <person name="Sakamoto Y."/>
            <person name="Nakade K."/>
            <person name="Sato S."/>
            <person name="Yoshida Y."/>
            <person name="Miyazaki K."/>
            <person name="Natsume S."/>
            <person name="Konno N."/>
        </authorList>
    </citation>
    <scope>NUCLEOTIDE SEQUENCE [LARGE SCALE GENOMIC DNA]</scope>
    <source>
        <strain evidence="1 2">NBRC 111202</strain>
    </source>
</reference>
<sequence length="71" mass="8071">MTVYMNSGFEGLRAQLYAGYPGPEQVACSDFFSPYKRLWLYFIGPQKSVQYGGNYIPSANLQLLLDVVRQI</sequence>